<accession>A0A653C923</accession>
<dbReference type="GO" id="GO:0071897">
    <property type="term" value="P:DNA biosynthetic process"/>
    <property type="evidence" value="ECO:0007669"/>
    <property type="project" value="UniProtKB-ARBA"/>
</dbReference>
<protein>
    <recommendedName>
        <fullName evidence="1">Reverse transcriptase domain-containing protein</fullName>
    </recommendedName>
</protein>
<name>A0A653C923_CALMS</name>
<proteinExistence type="predicted"/>
<dbReference type="InterPro" id="IPR052055">
    <property type="entry name" value="Hepadnavirus_pol/RT"/>
</dbReference>
<dbReference type="GO" id="GO:0003676">
    <property type="term" value="F:nucleic acid binding"/>
    <property type="evidence" value="ECO:0007669"/>
    <property type="project" value="InterPro"/>
</dbReference>
<evidence type="ECO:0000313" key="2">
    <source>
        <dbReference type="EMBL" id="VEN44417.1"/>
    </source>
</evidence>
<dbReference type="CDD" id="cd09275">
    <property type="entry name" value="RNase_HI_RT_DIRS1"/>
    <property type="match status" value="1"/>
</dbReference>
<feature type="domain" description="Reverse transcriptase" evidence="1">
    <location>
        <begin position="81"/>
        <end position="263"/>
    </location>
</feature>
<dbReference type="PANTHER" id="PTHR33050:SF7">
    <property type="entry name" value="RIBONUCLEASE H"/>
    <property type="match status" value="1"/>
</dbReference>
<dbReference type="InterPro" id="IPR000477">
    <property type="entry name" value="RT_dom"/>
</dbReference>
<dbReference type="Proteomes" id="UP000410492">
    <property type="component" value="Unassembled WGS sequence"/>
</dbReference>
<dbReference type="InterPro" id="IPR043128">
    <property type="entry name" value="Rev_trsase/Diguanyl_cyclase"/>
</dbReference>
<gene>
    <name evidence="2" type="ORF">CALMAC_LOCUS7215</name>
</gene>
<reference evidence="2 3" key="1">
    <citation type="submission" date="2019-01" db="EMBL/GenBank/DDBJ databases">
        <authorList>
            <person name="Sayadi A."/>
        </authorList>
    </citation>
    <scope>NUCLEOTIDE SEQUENCE [LARGE SCALE GENOMIC DNA]</scope>
</reference>
<dbReference type="Gene3D" id="3.30.420.10">
    <property type="entry name" value="Ribonuclease H-like superfamily/Ribonuclease H"/>
    <property type="match status" value="1"/>
</dbReference>
<dbReference type="SUPFAM" id="SSF56672">
    <property type="entry name" value="DNA/RNA polymerases"/>
    <property type="match status" value="1"/>
</dbReference>
<dbReference type="Gene3D" id="3.30.70.270">
    <property type="match status" value="1"/>
</dbReference>
<evidence type="ECO:0000313" key="3">
    <source>
        <dbReference type="Proteomes" id="UP000410492"/>
    </source>
</evidence>
<dbReference type="EMBL" id="CAACVG010007245">
    <property type="protein sequence ID" value="VEN44417.1"/>
    <property type="molecule type" value="Genomic_DNA"/>
</dbReference>
<evidence type="ECO:0000259" key="1">
    <source>
        <dbReference type="PROSITE" id="PS50878"/>
    </source>
</evidence>
<dbReference type="Gene3D" id="3.10.10.10">
    <property type="entry name" value="HIV Type 1 Reverse Transcriptase, subunit A, domain 1"/>
    <property type="match status" value="1"/>
</dbReference>
<dbReference type="PROSITE" id="PS50878">
    <property type="entry name" value="RT_POL"/>
    <property type="match status" value="1"/>
</dbReference>
<organism evidence="2 3">
    <name type="scientific">Callosobruchus maculatus</name>
    <name type="common">Southern cowpea weevil</name>
    <name type="synonym">Pulse bruchid</name>
    <dbReference type="NCBI Taxonomy" id="64391"/>
    <lineage>
        <taxon>Eukaryota</taxon>
        <taxon>Metazoa</taxon>
        <taxon>Ecdysozoa</taxon>
        <taxon>Arthropoda</taxon>
        <taxon>Hexapoda</taxon>
        <taxon>Insecta</taxon>
        <taxon>Pterygota</taxon>
        <taxon>Neoptera</taxon>
        <taxon>Endopterygota</taxon>
        <taxon>Coleoptera</taxon>
        <taxon>Polyphaga</taxon>
        <taxon>Cucujiformia</taxon>
        <taxon>Chrysomeloidea</taxon>
        <taxon>Chrysomelidae</taxon>
        <taxon>Bruchinae</taxon>
        <taxon>Bruchini</taxon>
        <taxon>Callosobruchus</taxon>
    </lineage>
</organism>
<dbReference type="CDD" id="cd03714">
    <property type="entry name" value="RT_DIRS1"/>
    <property type="match status" value="1"/>
</dbReference>
<dbReference type="PANTHER" id="PTHR33050">
    <property type="entry name" value="REVERSE TRANSCRIPTASE DOMAIN-CONTAINING PROTEIN"/>
    <property type="match status" value="1"/>
</dbReference>
<dbReference type="AlphaFoldDB" id="A0A653C923"/>
<keyword evidence="3" id="KW-1185">Reference proteome</keyword>
<dbReference type="OrthoDB" id="2348824at2759"/>
<dbReference type="InterPro" id="IPR036397">
    <property type="entry name" value="RNaseH_sf"/>
</dbReference>
<dbReference type="Pfam" id="PF00078">
    <property type="entry name" value="RVT_1"/>
    <property type="match status" value="1"/>
</dbReference>
<sequence length="646" mass="75568">MEEQIPSRPQIDTEVGLAGRLARFVDNWNLITSNQIIINWVKGVKLHFKKVPFQKHPPKVKVDHKDKIEMHVKIKEMLSEGVISKCKHTRSGFLSTYFLIKRSSGSKRFILNLKKLNRYLTPPHFKLDDYRSVKNLLFDNYYMAKIDLKDAYFLINIERSSRKFLRFQYNKTFYEFNCMPMGLCTAPYIFTKIFKPVIRKFRAEGIIVIMYLDDLLVIGKEKVECQEKVNRVLKVLKFLGCVINYKKSVLCPSRLCKYLGFNFNTADMVISLPEERILRIKNACLKIFKKKRCKIKLFAQVLGMLVAACPAIKYGWAHTKVLERAKFLALLNSKGNYNKEMVVTAEVILEFNWWRSHLENGSFSLRQMKYELEIFSDASLVGWGGICRDERINGLWGFEEMQNHINQLELLGAFKCLKFFTQTRNGINVLLQLDNTTAISYINRMGGVKFENLNQVTKEIWDYCEKKNLYVFASYINTKENVIADQESRRGYNETEYELCQECFNKIINFFYQPTIDLFATKHNKKCHQFVSWKPDSHAELVDAFTFSWENLSFYAFPPFSLISKVLKKVRDDNAQGILIVPDWPGQVWYPVFQQMLISDTFTMGPDENLLTSPSRQPHPLWKSLTLVAGIISGRPMQEGHFQRRE</sequence>
<dbReference type="InterPro" id="IPR043502">
    <property type="entry name" value="DNA/RNA_pol_sf"/>
</dbReference>